<sequence length="167" mass="18784">MSENESKGKSAPKEIKLPIVGRKAPDFALPTGDGGTFKLSEQKGKKVVLYFYPQDQTPTCTQQACEFRDFHGKFAELGAIVVGVSPDPPKSHAKFAEKQALPFPLLSDESLKVCKKYGVWQLKKLYGREYMGVERSTFLIDEKGKLVRAWRKVRLKNHIADILKALE</sequence>
<comment type="caution">
    <text evidence="14">The sequence shown here is derived from an EMBL/GenBank/DDBJ whole genome shotgun (WGS) entry which is preliminary data.</text>
</comment>
<dbReference type="OrthoDB" id="9812811at2"/>
<dbReference type="CDD" id="cd03017">
    <property type="entry name" value="PRX_BCP"/>
    <property type="match status" value="1"/>
</dbReference>
<dbReference type="Pfam" id="PF00578">
    <property type="entry name" value="AhpC-TSA"/>
    <property type="match status" value="1"/>
</dbReference>
<dbReference type="PANTHER" id="PTHR42801:SF4">
    <property type="entry name" value="AHPC_TSA FAMILY PROTEIN"/>
    <property type="match status" value="1"/>
</dbReference>
<dbReference type="InterPro" id="IPR050924">
    <property type="entry name" value="Peroxiredoxin_BCP/PrxQ"/>
</dbReference>
<dbReference type="PANTHER" id="PTHR42801">
    <property type="entry name" value="THIOREDOXIN-DEPENDENT PEROXIDE REDUCTASE"/>
    <property type="match status" value="1"/>
</dbReference>
<keyword evidence="7" id="KW-1015">Disulfide bond</keyword>
<dbReference type="Gene3D" id="3.40.30.10">
    <property type="entry name" value="Glutaredoxin"/>
    <property type="match status" value="1"/>
</dbReference>
<comment type="similarity">
    <text evidence="10">Belongs to the peroxiredoxin family. BCP/PrxQ subfamily.</text>
</comment>
<accession>A0A5R9G4R9</accession>
<dbReference type="EC" id="1.11.1.24" evidence="3"/>
<keyword evidence="8" id="KW-0676">Redox-active center</keyword>
<evidence type="ECO:0000313" key="15">
    <source>
        <dbReference type="Proteomes" id="UP000309676"/>
    </source>
</evidence>
<keyword evidence="5" id="KW-0049">Antioxidant</keyword>
<evidence type="ECO:0000256" key="10">
    <source>
        <dbReference type="ARBA" id="ARBA00038489"/>
    </source>
</evidence>
<name>A0A5R9G4R9_9BACL</name>
<dbReference type="GO" id="GO:0008379">
    <property type="term" value="F:thioredoxin peroxidase activity"/>
    <property type="evidence" value="ECO:0007669"/>
    <property type="project" value="TreeGrafter"/>
</dbReference>
<dbReference type="AlphaFoldDB" id="A0A5R9G4R9"/>
<organism evidence="14 15">
    <name type="scientific">Paenibacillus antri</name>
    <dbReference type="NCBI Taxonomy" id="2582848"/>
    <lineage>
        <taxon>Bacteria</taxon>
        <taxon>Bacillati</taxon>
        <taxon>Bacillota</taxon>
        <taxon>Bacilli</taxon>
        <taxon>Bacillales</taxon>
        <taxon>Paenibacillaceae</taxon>
        <taxon>Paenibacillus</taxon>
    </lineage>
</organism>
<dbReference type="GO" id="GO:0034599">
    <property type="term" value="P:cellular response to oxidative stress"/>
    <property type="evidence" value="ECO:0007669"/>
    <property type="project" value="TreeGrafter"/>
</dbReference>
<keyword evidence="15" id="KW-1185">Reference proteome</keyword>
<evidence type="ECO:0000256" key="2">
    <source>
        <dbReference type="ARBA" id="ARBA00011245"/>
    </source>
</evidence>
<dbReference type="InterPro" id="IPR013766">
    <property type="entry name" value="Thioredoxin_domain"/>
</dbReference>
<evidence type="ECO:0000256" key="7">
    <source>
        <dbReference type="ARBA" id="ARBA00023157"/>
    </source>
</evidence>
<evidence type="ECO:0000256" key="5">
    <source>
        <dbReference type="ARBA" id="ARBA00022862"/>
    </source>
</evidence>
<evidence type="ECO:0000313" key="14">
    <source>
        <dbReference type="EMBL" id="TLS51362.1"/>
    </source>
</evidence>
<dbReference type="FunFam" id="3.40.30.10:FF:000007">
    <property type="entry name" value="Thioredoxin-dependent thiol peroxidase"/>
    <property type="match status" value="1"/>
</dbReference>
<evidence type="ECO:0000256" key="8">
    <source>
        <dbReference type="ARBA" id="ARBA00023284"/>
    </source>
</evidence>
<evidence type="ECO:0000256" key="3">
    <source>
        <dbReference type="ARBA" id="ARBA00013017"/>
    </source>
</evidence>
<evidence type="ECO:0000256" key="12">
    <source>
        <dbReference type="ARBA" id="ARBA00049091"/>
    </source>
</evidence>
<evidence type="ECO:0000256" key="9">
    <source>
        <dbReference type="ARBA" id="ARBA00032824"/>
    </source>
</evidence>
<protein>
    <recommendedName>
        <fullName evidence="3">thioredoxin-dependent peroxiredoxin</fullName>
        <ecNumber evidence="3">1.11.1.24</ecNumber>
    </recommendedName>
    <alternativeName>
        <fullName evidence="11">Bacterioferritin comigratory protein</fullName>
    </alternativeName>
    <alternativeName>
        <fullName evidence="9">Thioredoxin peroxidase</fullName>
    </alternativeName>
</protein>
<keyword evidence="4 14" id="KW-0575">Peroxidase</keyword>
<keyword evidence="6 14" id="KW-0560">Oxidoreductase</keyword>
<comment type="catalytic activity">
    <reaction evidence="12">
        <text>a hydroperoxide + [thioredoxin]-dithiol = an alcohol + [thioredoxin]-disulfide + H2O</text>
        <dbReference type="Rhea" id="RHEA:62620"/>
        <dbReference type="Rhea" id="RHEA-COMP:10698"/>
        <dbReference type="Rhea" id="RHEA-COMP:10700"/>
        <dbReference type="ChEBI" id="CHEBI:15377"/>
        <dbReference type="ChEBI" id="CHEBI:29950"/>
        <dbReference type="ChEBI" id="CHEBI:30879"/>
        <dbReference type="ChEBI" id="CHEBI:35924"/>
        <dbReference type="ChEBI" id="CHEBI:50058"/>
        <dbReference type="EC" id="1.11.1.24"/>
    </reaction>
</comment>
<comment type="function">
    <text evidence="1">Thiol-specific peroxidase that catalyzes the reduction of hydrogen peroxide and organic hydroperoxides to water and alcohols, respectively. Plays a role in cell protection against oxidative stress by detoxifying peroxides and as sensor of hydrogen peroxide-mediated signaling events.</text>
</comment>
<dbReference type="EMBL" id="VCIW01000009">
    <property type="protein sequence ID" value="TLS51362.1"/>
    <property type="molecule type" value="Genomic_DNA"/>
</dbReference>
<gene>
    <name evidence="14" type="ORF">FE782_14695</name>
</gene>
<evidence type="ECO:0000256" key="1">
    <source>
        <dbReference type="ARBA" id="ARBA00003330"/>
    </source>
</evidence>
<dbReference type="PROSITE" id="PS51352">
    <property type="entry name" value="THIOREDOXIN_2"/>
    <property type="match status" value="1"/>
</dbReference>
<feature type="domain" description="Thioredoxin" evidence="13">
    <location>
        <begin position="18"/>
        <end position="167"/>
    </location>
</feature>
<evidence type="ECO:0000256" key="4">
    <source>
        <dbReference type="ARBA" id="ARBA00022559"/>
    </source>
</evidence>
<comment type="subunit">
    <text evidence="2">Monomer.</text>
</comment>
<dbReference type="SUPFAM" id="SSF52833">
    <property type="entry name" value="Thioredoxin-like"/>
    <property type="match status" value="1"/>
</dbReference>
<evidence type="ECO:0000259" key="13">
    <source>
        <dbReference type="PROSITE" id="PS51352"/>
    </source>
</evidence>
<dbReference type="InterPro" id="IPR000866">
    <property type="entry name" value="AhpC/TSA"/>
</dbReference>
<dbReference type="NCBIfam" id="NF006960">
    <property type="entry name" value="PRK09437.1"/>
    <property type="match status" value="1"/>
</dbReference>
<dbReference type="InterPro" id="IPR036249">
    <property type="entry name" value="Thioredoxin-like_sf"/>
</dbReference>
<proteinExistence type="inferred from homology"/>
<evidence type="ECO:0000256" key="11">
    <source>
        <dbReference type="ARBA" id="ARBA00041373"/>
    </source>
</evidence>
<dbReference type="Proteomes" id="UP000309676">
    <property type="component" value="Unassembled WGS sequence"/>
</dbReference>
<dbReference type="RefSeq" id="WP_138194974.1">
    <property type="nucleotide sequence ID" value="NZ_VCIW01000009.1"/>
</dbReference>
<dbReference type="GO" id="GO:0045454">
    <property type="term" value="P:cell redox homeostasis"/>
    <property type="evidence" value="ECO:0007669"/>
    <property type="project" value="TreeGrafter"/>
</dbReference>
<evidence type="ECO:0000256" key="6">
    <source>
        <dbReference type="ARBA" id="ARBA00023002"/>
    </source>
</evidence>
<dbReference type="GO" id="GO:0005737">
    <property type="term" value="C:cytoplasm"/>
    <property type="evidence" value="ECO:0007669"/>
    <property type="project" value="TreeGrafter"/>
</dbReference>
<reference evidence="14 15" key="1">
    <citation type="submission" date="2019-05" db="EMBL/GenBank/DDBJ databases">
        <authorList>
            <person name="Narsing Rao M.P."/>
            <person name="Li W.J."/>
        </authorList>
    </citation>
    <scope>NUCLEOTIDE SEQUENCE [LARGE SCALE GENOMIC DNA]</scope>
    <source>
        <strain evidence="14 15">SYSU_K30003</strain>
    </source>
</reference>